<feature type="transmembrane region" description="Helical" evidence="1">
    <location>
        <begin position="226"/>
        <end position="250"/>
    </location>
</feature>
<protein>
    <submittedName>
        <fullName evidence="3">Serpentine receptor class gamma</fullName>
    </submittedName>
</protein>
<dbReference type="InterPro" id="IPR019426">
    <property type="entry name" value="7TM_GPCR_serpentine_rcpt_Srv"/>
</dbReference>
<dbReference type="Pfam" id="PF10323">
    <property type="entry name" value="7TM_GPCR_Srv"/>
    <property type="match status" value="1"/>
</dbReference>
<feature type="transmembrane region" description="Helical" evidence="1">
    <location>
        <begin position="153"/>
        <end position="176"/>
    </location>
</feature>
<dbReference type="AlphaFoldDB" id="A0A0N5BY12"/>
<feature type="transmembrane region" description="Helical" evidence="1">
    <location>
        <begin position="33"/>
        <end position="53"/>
    </location>
</feature>
<name>A0A0N5BY12_STREA</name>
<evidence type="ECO:0000313" key="2">
    <source>
        <dbReference type="Proteomes" id="UP000046392"/>
    </source>
</evidence>
<evidence type="ECO:0000256" key="1">
    <source>
        <dbReference type="SAM" id="Phobius"/>
    </source>
</evidence>
<keyword evidence="2" id="KW-1185">Reference proteome</keyword>
<organism evidence="2 3">
    <name type="scientific">Strongyloides papillosus</name>
    <name type="common">Intestinal threadworm</name>
    <dbReference type="NCBI Taxonomy" id="174720"/>
    <lineage>
        <taxon>Eukaryota</taxon>
        <taxon>Metazoa</taxon>
        <taxon>Ecdysozoa</taxon>
        <taxon>Nematoda</taxon>
        <taxon>Chromadorea</taxon>
        <taxon>Rhabditida</taxon>
        <taxon>Tylenchina</taxon>
        <taxon>Panagrolaimomorpha</taxon>
        <taxon>Strongyloidoidea</taxon>
        <taxon>Strongyloididae</taxon>
        <taxon>Strongyloides</taxon>
    </lineage>
</organism>
<feature type="transmembrane region" description="Helical" evidence="1">
    <location>
        <begin position="271"/>
        <end position="292"/>
    </location>
</feature>
<feature type="transmembrane region" description="Helical" evidence="1">
    <location>
        <begin position="118"/>
        <end position="141"/>
    </location>
</feature>
<dbReference type="PANTHER" id="PTHR31552:SF8">
    <property type="entry name" value="SERPENTINE RECEPTOR CLASS GAMMA"/>
    <property type="match status" value="1"/>
</dbReference>
<dbReference type="WBParaSite" id="SPAL_0001067350.1">
    <property type="protein sequence ID" value="SPAL_0001067350.1"/>
    <property type="gene ID" value="SPAL_0001067350"/>
</dbReference>
<reference evidence="3" key="1">
    <citation type="submission" date="2017-02" db="UniProtKB">
        <authorList>
            <consortium name="WormBaseParasite"/>
        </authorList>
    </citation>
    <scope>IDENTIFICATION</scope>
</reference>
<keyword evidence="1" id="KW-1133">Transmembrane helix</keyword>
<dbReference type="PANTHER" id="PTHR31552">
    <property type="entry name" value="SERPENTINE RECEPTOR CLASS GAMMA"/>
    <property type="match status" value="1"/>
</dbReference>
<sequence length="366" mass="43223">MSNYSENKDYILFKVTKIFPFFSVDVGLPTLCFHVFLSIICYIIYIWTLVCLIKYKKNLLELNETFCNTTIVGGFLDIITHVESVAFNIFNLYPPVSELLKDLGDLSYVWTIYYSSMYFFPFCQFFLCTYIAFQRFVIIFYPFKGENVSLFNFLFFLMTLKFLKATFIPFLVLMFVTSIAPTWYLWNASIFFNQIPTIFTNGYVLRVLNYKKKDWMNNPSNSRNSIIHYSTFIGLAFFFNIISSGKILIYNYKQVKKSRENSKQKKVNLNMLLYSICTTFTQFLFVAINFVWYFSSTTAEDPSFYYLCYVLRLYIIHLICLTQPFYLFWLSKKVRALILRSVGVKTEISNMVGKSTTRARVTVKKN</sequence>
<dbReference type="Proteomes" id="UP000046392">
    <property type="component" value="Unplaced"/>
</dbReference>
<feature type="transmembrane region" description="Helical" evidence="1">
    <location>
        <begin position="304"/>
        <end position="330"/>
    </location>
</feature>
<proteinExistence type="predicted"/>
<keyword evidence="1" id="KW-0812">Transmembrane</keyword>
<feature type="transmembrane region" description="Helical" evidence="1">
    <location>
        <begin position="183"/>
        <end position="206"/>
    </location>
</feature>
<evidence type="ECO:0000313" key="3">
    <source>
        <dbReference type="WBParaSite" id="SPAL_0001067350.1"/>
    </source>
</evidence>
<keyword evidence="1" id="KW-0472">Membrane</keyword>
<accession>A0A0N5BY12</accession>